<dbReference type="InterPro" id="IPR007452">
    <property type="entry name" value="TamB_C"/>
</dbReference>
<comment type="caution">
    <text evidence="6">The sequence shown here is derived from an EMBL/GenBank/DDBJ whole genome shotgun (WGS) entry which is preliminary data.</text>
</comment>
<reference evidence="6 7" key="1">
    <citation type="submission" date="2019-03" db="EMBL/GenBank/DDBJ databases">
        <title>Genomic Encyclopedia of Archaeal and Bacterial Type Strains, Phase II (KMG-II): from individual species to whole genera.</title>
        <authorList>
            <person name="Goeker M."/>
        </authorList>
    </citation>
    <scope>NUCLEOTIDE SEQUENCE [LARGE SCALE GENOMIC DNA]</scope>
    <source>
        <strain evidence="6 7">DSM 28213</strain>
    </source>
</reference>
<dbReference type="PANTHER" id="PTHR30441:SF8">
    <property type="entry name" value="DUF748 DOMAIN-CONTAINING PROTEIN"/>
    <property type="match status" value="1"/>
</dbReference>
<feature type="domain" description="Translocation and assembly module TamB C-terminal" evidence="5">
    <location>
        <begin position="1182"/>
        <end position="1627"/>
    </location>
</feature>
<sequence length="1672" mass="188422">MLLSVIVLLICIIVAIQIPYIQNKIKDVALSYVREKIDTPVSLDRIEIAFPKKIVVKGLYVESQERDTLLYTQYLGVNISLLKLLNNTVSVDEIELDGLKATVKRDSLQRFNFDFITEAFASEEEQEKESSPMIIQVGQISLKNIDLNLADEYQGNFVQLKLNRFITRFKDFDLEQMKFSIPKINLEGVDLDYLKKPSFVIEDVEKKQDGVEEEQVKPQISLGNIEFKSINLYYQDEVEKLIAALNLGSFTTDFDRIDLQNQEIEIDEIKLDKFQTIVRLLKNQEVKNQEEAETVEIEPVINEPKKTWKLAVKNLDLAKIDLQYDNDNEIPVIKGIDPNHVALSNLEFKLKDFQFSESGITGNLKKLSFAEKSGLEIKEFKTYFLYGQQTSFVKDFYLETANTKLKSNIVLNYADAGKITKNLKDLSLDVSVSDSYIGLKDVDILLPDQLGQAGLKSMESEQLNLEIQAKGLLSDLNIDKFFVKGLQSTFVNVSGKIKGLPEVEKAYYNMQVKDFQTTAKDILTIVPANTVPNTLEIPALLSLQGYFKGTTKAFETDLNLKTSLGNTKLNADLDLRNKGHEKYKLDAEIKNLNVGRLIKNDSIGKISLSAHVSGNSFEPEKATASANLAIEQAEFNGYFYHDLNIDGVIEKGVYQVKTQNKDSNLEFDIQANGIWTTQNLSLKMLADLSNIDLYNLHLTDQHLRMAGKIEADMNNILPDSLAGKTFVNDFFIDFGDKQYTLKPIVFEAEASQNFRKMTIDSQVVSFEMEGDYQLTKLGESLTHTIKNYFDFGAEQSEKDITKEEEQTEGINRDQFFSYQLNINDEEILHEVLPDLKEIQPVNLSGSYKLSTNWISLEGKVPLLKYGENEINNIKLSLKPNQNALYYDVGIDKIANASIALDRANLNGDIKGNTITYDLNLKDKQEALWYVVAGKIRAVNNSFEISLNQNGFMLDYNLWNINPENAIVLTEGGFYAKNFDLTYKNSFLKINSEQELANSPLKIEFQNFDIELLTQIVQKDKVLAGGFIDGDIFLKDLTTDFRFVSDLDISKLHVMEIPLGNLHVGVKNKTQSQFLADVILEGGENKMELKGFVDADEQKMYLKLDLEKLQMKALESFTKGNISDAQGYFSGTINIGGKFTEPKILGSFDFNDIGVHVNPVNADFKNINEKISFTERGIELDKFSITDSDGNLLVIDGQVLTKTYRDYAFNLSIKALDFKAINSTEKDNDMYYGTLIFDTNLNIKGDLNKPVVTGGIGIGEKTNFTIVLPQEDPSIADREGIVEFIDEESLREAERRKYEDDFNKSALQGLDVSLAINVDKEATFNMIMDKSSGDKITIKGDADLVGGIDPSGKVTLTGRYEFTDGSYDLSFNFIKRKFVVQPGSSIIWTGEPTSANLDLTAVYEIKTAPIDLLEGQLGDLSQAQQNMYKQKIPFQALLKMKGELLKPEISFDVLLKDGISNVSGDVISNTKTKLEQLRTNESELNKQVFALLLLNRFIGENPFESSAGGMSAGAMARQSVSRLLSDQLNNLASNLISGVELNFNLESSEDFSTGTRENRTDLNVAVSKRLFSDRLKVTVGSSFEVEGAQRENEQVANIAGDIELEYALSKDGRYVMRVYRKNQYEVALQGQIIETGVGFVITMSYEKFKELFERSKDRKQLKKQLKDESNQDK</sequence>
<evidence type="ECO:0000256" key="3">
    <source>
        <dbReference type="ARBA" id="ARBA00022989"/>
    </source>
</evidence>
<name>A0A4R7ESV8_9FLAO</name>
<keyword evidence="3" id="KW-1133">Transmembrane helix</keyword>
<evidence type="ECO:0000259" key="5">
    <source>
        <dbReference type="Pfam" id="PF04357"/>
    </source>
</evidence>
<dbReference type="Proteomes" id="UP000295215">
    <property type="component" value="Unassembled WGS sequence"/>
</dbReference>
<keyword evidence="4" id="KW-0472">Membrane</keyword>
<keyword evidence="2" id="KW-0812">Transmembrane</keyword>
<evidence type="ECO:0000256" key="1">
    <source>
        <dbReference type="ARBA" id="ARBA00004167"/>
    </source>
</evidence>
<proteinExistence type="predicted"/>
<dbReference type="GO" id="GO:0009306">
    <property type="term" value="P:protein secretion"/>
    <property type="evidence" value="ECO:0007669"/>
    <property type="project" value="InterPro"/>
</dbReference>
<protein>
    <submittedName>
        <fullName evidence="6">Uncharacterized protein DUF490</fullName>
    </submittedName>
</protein>
<dbReference type="EMBL" id="SOAG01000018">
    <property type="protein sequence ID" value="TDS56880.1"/>
    <property type="molecule type" value="Genomic_DNA"/>
</dbReference>
<evidence type="ECO:0000256" key="4">
    <source>
        <dbReference type="ARBA" id="ARBA00023136"/>
    </source>
</evidence>
<keyword evidence="7" id="KW-1185">Reference proteome</keyword>
<evidence type="ECO:0000256" key="2">
    <source>
        <dbReference type="ARBA" id="ARBA00022692"/>
    </source>
</evidence>
<dbReference type="InterPro" id="IPR052894">
    <property type="entry name" value="AsmA-related"/>
</dbReference>
<dbReference type="InterPro" id="IPR008023">
    <property type="entry name" value="DUF748"/>
</dbReference>
<organism evidence="6 7">
    <name type="scientific">Myroides indicus</name>
    <dbReference type="NCBI Taxonomy" id="1323422"/>
    <lineage>
        <taxon>Bacteria</taxon>
        <taxon>Pseudomonadati</taxon>
        <taxon>Bacteroidota</taxon>
        <taxon>Flavobacteriia</taxon>
        <taxon>Flavobacteriales</taxon>
        <taxon>Flavobacteriaceae</taxon>
        <taxon>Myroides</taxon>
    </lineage>
</organism>
<accession>A0A4R7ESV8</accession>
<dbReference type="GO" id="GO:0090313">
    <property type="term" value="P:regulation of protein targeting to membrane"/>
    <property type="evidence" value="ECO:0007669"/>
    <property type="project" value="TreeGrafter"/>
</dbReference>
<dbReference type="GO" id="GO:0005886">
    <property type="term" value="C:plasma membrane"/>
    <property type="evidence" value="ECO:0007669"/>
    <property type="project" value="InterPro"/>
</dbReference>
<evidence type="ECO:0000313" key="7">
    <source>
        <dbReference type="Proteomes" id="UP000295215"/>
    </source>
</evidence>
<evidence type="ECO:0000313" key="6">
    <source>
        <dbReference type="EMBL" id="TDS56880.1"/>
    </source>
</evidence>
<gene>
    <name evidence="6" type="ORF">C8P70_11828</name>
</gene>
<comment type="subcellular location">
    <subcellularLocation>
        <location evidence="1">Membrane</location>
        <topology evidence="1">Single-pass membrane protein</topology>
    </subcellularLocation>
</comment>
<dbReference type="Pfam" id="PF05359">
    <property type="entry name" value="DUF748"/>
    <property type="match status" value="1"/>
</dbReference>
<dbReference type="Pfam" id="PF04357">
    <property type="entry name" value="TamB"/>
    <property type="match status" value="1"/>
</dbReference>
<dbReference type="PANTHER" id="PTHR30441">
    <property type="entry name" value="DUF748 DOMAIN-CONTAINING PROTEIN"/>
    <property type="match status" value="1"/>
</dbReference>